<sequence length="117" mass="12944">MKLKSSRPTIALSTSFFNNEIIHDGLWTSQTNVTNLVSSSCLKTTLVNPVCKLNFPPNFTDLHGSDIMQSYRPSDDVSCDKENAFMTTSRISLLLVNLSRLMLTPITAAIGRSDLFS</sequence>
<proteinExistence type="predicted"/>
<dbReference type="GeneID" id="36399532"/>
<evidence type="ECO:0000313" key="1">
    <source>
        <dbReference type="EMBL" id="CEG37012.1"/>
    </source>
</evidence>
<evidence type="ECO:0000313" key="2">
    <source>
        <dbReference type="Proteomes" id="UP000054928"/>
    </source>
</evidence>
<dbReference type="RefSeq" id="XP_024573381.1">
    <property type="nucleotide sequence ID" value="XM_024722290.1"/>
</dbReference>
<dbReference type="EMBL" id="CCYD01000261">
    <property type="protein sequence ID" value="CEG37012.1"/>
    <property type="molecule type" value="Genomic_DNA"/>
</dbReference>
<name>A0A0P1A9E7_PLAHL</name>
<dbReference type="AlphaFoldDB" id="A0A0P1A9E7"/>
<organism evidence="1 2">
    <name type="scientific">Plasmopara halstedii</name>
    <name type="common">Downy mildew of sunflower</name>
    <dbReference type="NCBI Taxonomy" id="4781"/>
    <lineage>
        <taxon>Eukaryota</taxon>
        <taxon>Sar</taxon>
        <taxon>Stramenopiles</taxon>
        <taxon>Oomycota</taxon>
        <taxon>Peronosporomycetes</taxon>
        <taxon>Peronosporales</taxon>
        <taxon>Peronosporaceae</taxon>
        <taxon>Plasmopara</taxon>
    </lineage>
</organism>
<accession>A0A0P1A9E7</accession>
<keyword evidence="2" id="KW-1185">Reference proteome</keyword>
<protein>
    <submittedName>
        <fullName evidence="1">Uncharacterized protein</fullName>
    </submittedName>
</protein>
<reference evidence="2" key="1">
    <citation type="submission" date="2014-09" db="EMBL/GenBank/DDBJ databases">
        <authorList>
            <person name="Sharma Rahul"/>
            <person name="Thines Marco"/>
        </authorList>
    </citation>
    <scope>NUCLEOTIDE SEQUENCE [LARGE SCALE GENOMIC DNA]</scope>
</reference>
<dbReference type="Proteomes" id="UP000054928">
    <property type="component" value="Unassembled WGS sequence"/>
</dbReference>